<comment type="catalytic activity">
    <reaction evidence="14">
        <text>ATP + H2O = ADP + phosphate + H(+)</text>
        <dbReference type="Rhea" id="RHEA:13065"/>
        <dbReference type="ChEBI" id="CHEBI:15377"/>
        <dbReference type="ChEBI" id="CHEBI:15378"/>
        <dbReference type="ChEBI" id="CHEBI:30616"/>
        <dbReference type="ChEBI" id="CHEBI:43474"/>
        <dbReference type="ChEBI" id="CHEBI:456216"/>
        <dbReference type="EC" id="5.6.2.4"/>
    </reaction>
</comment>
<comment type="similarity">
    <text evidence="1">Belongs to the helicase family. RecG subfamily.</text>
</comment>
<comment type="catalytic activity">
    <reaction evidence="12">
        <text>Couples ATP hydrolysis with the unwinding of duplex DNA by translocating in the 3'-5' direction.</text>
        <dbReference type="EC" id="5.6.2.4"/>
    </reaction>
</comment>
<dbReference type="GO" id="GO:0006281">
    <property type="term" value="P:DNA repair"/>
    <property type="evidence" value="ECO:0007669"/>
    <property type="project" value="UniProtKB-KW"/>
</dbReference>
<dbReference type="PROSITE" id="PS51194">
    <property type="entry name" value="HELICASE_CTER"/>
    <property type="match status" value="1"/>
</dbReference>
<keyword evidence="3" id="KW-0547">Nucleotide-binding</keyword>
<dbReference type="GO" id="GO:0003677">
    <property type="term" value="F:DNA binding"/>
    <property type="evidence" value="ECO:0007669"/>
    <property type="project" value="UniProtKB-KW"/>
</dbReference>
<evidence type="ECO:0000256" key="14">
    <source>
        <dbReference type="ARBA" id="ARBA00048988"/>
    </source>
</evidence>
<evidence type="ECO:0000313" key="18">
    <source>
        <dbReference type="EMBL" id="HIW05872.1"/>
    </source>
</evidence>
<dbReference type="Gene3D" id="3.40.50.300">
    <property type="entry name" value="P-loop containing nucleotide triphosphate hydrolases"/>
    <property type="match status" value="1"/>
</dbReference>
<dbReference type="SUPFAM" id="SSF52540">
    <property type="entry name" value="P-loop containing nucleoside triphosphate hydrolases"/>
    <property type="match status" value="1"/>
</dbReference>
<dbReference type="FunFam" id="3.40.50.300:FF:000391">
    <property type="entry name" value="ATP-dependent DNA helicase RecG"/>
    <property type="match status" value="1"/>
</dbReference>
<reference evidence="18" key="1">
    <citation type="journal article" date="2021" name="PeerJ">
        <title>Extensive microbial diversity within the chicken gut microbiome revealed by metagenomics and culture.</title>
        <authorList>
            <person name="Gilroy R."/>
            <person name="Ravi A."/>
            <person name="Getino M."/>
            <person name="Pursley I."/>
            <person name="Horton D.L."/>
            <person name="Alikhan N.F."/>
            <person name="Baker D."/>
            <person name="Gharbi K."/>
            <person name="Hall N."/>
            <person name="Watson M."/>
            <person name="Adriaenssens E.M."/>
            <person name="Foster-Nyarko E."/>
            <person name="Jarju S."/>
            <person name="Secka A."/>
            <person name="Antonio M."/>
            <person name="Oren A."/>
            <person name="Chaudhuri R.R."/>
            <person name="La Ragione R."/>
            <person name="Hildebrand F."/>
            <person name="Pallen M.J."/>
        </authorList>
    </citation>
    <scope>NUCLEOTIDE SEQUENCE</scope>
    <source>
        <strain evidence="18">CHK160-9182</strain>
    </source>
</reference>
<dbReference type="InterPro" id="IPR047112">
    <property type="entry name" value="RecG/Mfd"/>
</dbReference>
<dbReference type="InterPro" id="IPR001650">
    <property type="entry name" value="Helicase_C-like"/>
</dbReference>
<evidence type="ECO:0000256" key="12">
    <source>
        <dbReference type="ARBA" id="ARBA00034617"/>
    </source>
</evidence>
<evidence type="ECO:0000256" key="10">
    <source>
        <dbReference type="ARBA" id="ARBA00023204"/>
    </source>
</evidence>
<dbReference type="PANTHER" id="PTHR47964:SF1">
    <property type="entry name" value="ATP-DEPENDENT DNA HELICASE HOMOLOG RECG, CHLOROPLASTIC"/>
    <property type="match status" value="1"/>
</dbReference>
<dbReference type="GO" id="GO:0043138">
    <property type="term" value="F:3'-5' DNA helicase activity"/>
    <property type="evidence" value="ECO:0007669"/>
    <property type="project" value="UniProtKB-EC"/>
</dbReference>
<evidence type="ECO:0000256" key="15">
    <source>
        <dbReference type="ARBA" id="ARBA00049803"/>
    </source>
</evidence>
<sequence length="254" mass="28257">TAYADLESSIIDEYPPNRIPVKTSLISVKKRDAVIERIGVQCAEGTQVYWVCTLIEESEVLPAKAAEMAHADLTERLPSLRIGLIHGRQKPQEKEAIMLAFKRHELDILVATTVIEVGVDVPNASIMIIENAERLGLSQLHQLRGRVGRGSKASFCLLLYSPPLSSITKERLAIMQQTTNGFEIAEKDYELRGAGEIFGTKQTGVLQFKMADLLLHQDLVEKASTISANIIDNEALCQHLIDRWIGENSDFIYS</sequence>
<evidence type="ECO:0000256" key="2">
    <source>
        <dbReference type="ARBA" id="ARBA00017846"/>
    </source>
</evidence>
<feature type="domain" description="Helicase C-terminal" evidence="17">
    <location>
        <begin position="44"/>
        <end position="190"/>
    </location>
</feature>
<evidence type="ECO:0000256" key="16">
    <source>
        <dbReference type="ARBA" id="ARBA00049819"/>
    </source>
</evidence>
<evidence type="ECO:0000256" key="4">
    <source>
        <dbReference type="ARBA" id="ARBA00022763"/>
    </source>
</evidence>
<dbReference type="EMBL" id="DXHP01000020">
    <property type="protein sequence ID" value="HIW05872.1"/>
    <property type="molecule type" value="Genomic_DNA"/>
</dbReference>
<evidence type="ECO:0000313" key="19">
    <source>
        <dbReference type="Proteomes" id="UP000823934"/>
    </source>
</evidence>
<dbReference type="Proteomes" id="UP000823934">
    <property type="component" value="Unassembled WGS sequence"/>
</dbReference>
<evidence type="ECO:0000256" key="8">
    <source>
        <dbReference type="ARBA" id="ARBA00023125"/>
    </source>
</evidence>
<reference evidence="18" key="2">
    <citation type="submission" date="2021-04" db="EMBL/GenBank/DDBJ databases">
        <authorList>
            <person name="Gilroy R."/>
        </authorList>
    </citation>
    <scope>NUCLEOTIDE SEQUENCE</scope>
    <source>
        <strain evidence="18">CHK160-9182</strain>
    </source>
</reference>
<evidence type="ECO:0000256" key="7">
    <source>
        <dbReference type="ARBA" id="ARBA00022840"/>
    </source>
</evidence>
<evidence type="ECO:0000256" key="3">
    <source>
        <dbReference type="ARBA" id="ARBA00022741"/>
    </source>
</evidence>
<evidence type="ECO:0000256" key="11">
    <source>
        <dbReference type="ARBA" id="ARBA00023235"/>
    </source>
</evidence>
<dbReference type="EC" id="5.6.2.4" evidence="13"/>
<dbReference type="InterPro" id="IPR045562">
    <property type="entry name" value="RecG_dom3_C"/>
</dbReference>
<evidence type="ECO:0000256" key="5">
    <source>
        <dbReference type="ARBA" id="ARBA00022801"/>
    </source>
</evidence>
<evidence type="ECO:0000259" key="17">
    <source>
        <dbReference type="PROSITE" id="PS51194"/>
    </source>
</evidence>
<dbReference type="SMART" id="SM00490">
    <property type="entry name" value="HELICc"/>
    <property type="match status" value="1"/>
</dbReference>
<gene>
    <name evidence="18" type="ORF">H9889_00880</name>
</gene>
<keyword evidence="5" id="KW-0378">Hydrolase</keyword>
<keyword evidence="11" id="KW-0413">Isomerase</keyword>
<evidence type="ECO:0000256" key="9">
    <source>
        <dbReference type="ARBA" id="ARBA00023172"/>
    </source>
</evidence>
<dbReference type="Pfam" id="PF00271">
    <property type="entry name" value="Helicase_C"/>
    <property type="match status" value="1"/>
</dbReference>
<proteinExistence type="inferred from homology"/>
<evidence type="ECO:0000256" key="1">
    <source>
        <dbReference type="ARBA" id="ARBA00007504"/>
    </source>
</evidence>
<dbReference type="Pfam" id="PF19833">
    <property type="entry name" value="RecG_dom3_C"/>
    <property type="match status" value="1"/>
</dbReference>
<keyword evidence="4" id="KW-0227">DNA damage</keyword>
<evidence type="ECO:0000256" key="6">
    <source>
        <dbReference type="ARBA" id="ARBA00022806"/>
    </source>
</evidence>
<evidence type="ECO:0000256" key="13">
    <source>
        <dbReference type="ARBA" id="ARBA00034808"/>
    </source>
</evidence>
<comment type="caution">
    <text evidence="18">The sequence shown here is derived from an EMBL/GenBank/DDBJ whole genome shotgun (WGS) entry which is preliminary data.</text>
</comment>
<keyword evidence="10" id="KW-0234">DNA repair</keyword>
<keyword evidence="8" id="KW-0238">DNA-binding</keyword>
<keyword evidence="9" id="KW-0233">DNA recombination</keyword>
<dbReference type="GO" id="GO:0006310">
    <property type="term" value="P:DNA recombination"/>
    <property type="evidence" value="ECO:0007669"/>
    <property type="project" value="UniProtKB-KW"/>
</dbReference>
<keyword evidence="7" id="KW-0067">ATP-binding</keyword>
<name>A0A9D1Q3E8_9GAMM</name>
<feature type="non-terminal residue" evidence="18">
    <location>
        <position position="1"/>
    </location>
</feature>
<protein>
    <recommendedName>
        <fullName evidence="2">ATP-dependent DNA helicase RecG</fullName>
        <ecNumber evidence="13">5.6.2.4</ecNumber>
    </recommendedName>
    <alternativeName>
        <fullName evidence="15">DNA branch migration protein RecG</fullName>
    </alternativeName>
    <alternativeName>
        <fullName evidence="16">Probable DNA 3'-5' helicase RecG</fullName>
    </alternativeName>
</protein>
<keyword evidence="6 18" id="KW-0347">Helicase</keyword>
<dbReference type="GO" id="GO:0005524">
    <property type="term" value="F:ATP binding"/>
    <property type="evidence" value="ECO:0007669"/>
    <property type="project" value="UniProtKB-KW"/>
</dbReference>
<dbReference type="InterPro" id="IPR027417">
    <property type="entry name" value="P-loop_NTPase"/>
</dbReference>
<accession>A0A9D1Q3E8</accession>
<dbReference type="AlphaFoldDB" id="A0A9D1Q3E8"/>
<organism evidence="18 19">
    <name type="scientific">Candidatus Ignatzschineria merdigallinarum</name>
    <dbReference type="NCBI Taxonomy" id="2838621"/>
    <lineage>
        <taxon>Bacteria</taxon>
        <taxon>Pseudomonadati</taxon>
        <taxon>Pseudomonadota</taxon>
        <taxon>Gammaproteobacteria</taxon>
        <taxon>Cardiobacteriales</taxon>
        <taxon>Ignatzschineriaceae</taxon>
        <taxon>Ignatzschineria</taxon>
    </lineage>
</organism>
<dbReference type="GO" id="GO:0016787">
    <property type="term" value="F:hydrolase activity"/>
    <property type="evidence" value="ECO:0007669"/>
    <property type="project" value="UniProtKB-KW"/>
</dbReference>
<dbReference type="PANTHER" id="PTHR47964">
    <property type="entry name" value="ATP-DEPENDENT DNA HELICASE HOMOLOG RECG, CHLOROPLASTIC"/>
    <property type="match status" value="1"/>
</dbReference>